<dbReference type="Proteomes" id="UP000432015">
    <property type="component" value="Unassembled WGS sequence"/>
</dbReference>
<proteinExistence type="predicted"/>
<sequence>MRGRPELWDRVAAAPRPVPPGIVPLGRYQIPAGARGLTVGSEPLAPGAYLAAGAGQWTLRHGAERWPGGFGAAPAPAALVMESVAVIAGKVRELHRASAPLSDWTDVPPMVNGVAERLRPHRLEEHLRFRLGHLRAVCRDPHARLRTEDVLVPVSKARRITWRTVVHLAAHSETWAARRLHGVEPARLLVPVQVADHDLYENRVVATLVDRLWMHVLARIAEIEGIDHMVRQGPELLGQAESRPDFRAKQRLYAFIAELIEQDDLSGRIEERRRELVALRGALAPLLSSELRAGVRGPYTGPPRLRPTNLFDNQVGYRHCRRLWDVEVASRPGADGAAEPAGAMDAWCRDFAHYALVLVLRAAEQLGLAPSTTEGPEIGRPGPAYSYRGHAVRLDWNRDDTFSLLLGDEPVLRIVPVAHALTWHTDPGELDQQLDGLRNAADGPTAVLYPGERKERDALPPARRLAVHGSSGDPGGLPAMVPVSPADLGSMGRVARTLRGALDGRIMLAYPAPVPSRVAGADSLARRFGWLAWRDGRLLVTRPPPAHELSGLKSALAGLRTRADAARRQGDNRDALDRLHTDLLDAADRVAKLAICPYCLRRPPNAAAVFAPRDHDTYRCQCPNCHTGWELRRCLRATCERRYPVLTVRALSEQPGGHGDLLDEKFSQELLSVPCWQDARSYICPYCGHCPDGSRSACDRCHLERGD</sequence>
<dbReference type="EMBL" id="WOFH01000001">
    <property type="protein sequence ID" value="MUN35680.1"/>
    <property type="molecule type" value="Genomic_DNA"/>
</dbReference>
<gene>
    <name evidence="1" type="ORF">GNZ18_03585</name>
</gene>
<dbReference type="AlphaFoldDB" id="A0A7K1KU11"/>
<accession>A0A7K1KU11</accession>
<name>A0A7K1KU11_9ACTN</name>
<keyword evidence="2" id="KW-1185">Reference proteome</keyword>
<evidence type="ECO:0000313" key="2">
    <source>
        <dbReference type="Proteomes" id="UP000432015"/>
    </source>
</evidence>
<reference evidence="1 2" key="1">
    <citation type="submission" date="2019-11" db="EMBL/GenBank/DDBJ databases">
        <authorList>
            <person name="Cao P."/>
        </authorList>
    </citation>
    <scope>NUCLEOTIDE SEQUENCE [LARGE SCALE GENOMIC DNA]</scope>
    <source>
        <strain evidence="1 2">NEAU-AAG5</strain>
    </source>
</reference>
<organism evidence="1 2">
    <name type="scientific">Actinomadura litoris</name>
    <dbReference type="NCBI Taxonomy" id="2678616"/>
    <lineage>
        <taxon>Bacteria</taxon>
        <taxon>Bacillati</taxon>
        <taxon>Actinomycetota</taxon>
        <taxon>Actinomycetes</taxon>
        <taxon>Streptosporangiales</taxon>
        <taxon>Thermomonosporaceae</taxon>
        <taxon>Actinomadura</taxon>
    </lineage>
</organism>
<evidence type="ECO:0008006" key="3">
    <source>
        <dbReference type="Google" id="ProtNLM"/>
    </source>
</evidence>
<evidence type="ECO:0000313" key="1">
    <source>
        <dbReference type="EMBL" id="MUN35680.1"/>
    </source>
</evidence>
<comment type="caution">
    <text evidence="1">The sequence shown here is derived from an EMBL/GenBank/DDBJ whole genome shotgun (WGS) entry which is preliminary data.</text>
</comment>
<dbReference type="RefSeq" id="WP_156214576.1">
    <property type="nucleotide sequence ID" value="NZ_WOFH01000001.1"/>
</dbReference>
<protein>
    <recommendedName>
        <fullName evidence="3">DUF2357 domain-containing protein</fullName>
    </recommendedName>
</protein>